<reference evidence="11 12" key="1">
    <citation type="journal article" date="2022" name="Allergy">
        <title>Genome assembly and annotation of Periplaneta americana reveal a comprehensive cockroach allergen profile.</title>
        <authorList>
            <person name="Wang L."/>
            <person name="Xiong Q."/>
            <person name="Saelim N."/>
            <person name="Wang L."/>
            <person name="Nong W."/>
            <person name="Wan A.T."/>
            <person name="Shi M."/>
            <person name="Liu X."/>
            <person name="Cao Q."/>
            <person name="Hui J.H.L."/>
            <person name="Sookrung N."/>
            <person name="Leung T.F."/>
            <person name="Tungtrongchitr A."/>
            <person name="Tsui S.K.W."/>
        </authorList>
    </citation>
    <scope>NUCLEOTIDE SEQUENCE [LARGE SCALE GENOMIC DNA]</scope>
    <source>
        <strain evidence="11">PWHHKU_190912</strain>
    </source>
</reference>
<gene>
    <name evidence="11" type="ORF">ANN_02450</name>
</gene>
<keyword evidence="9" id="KW-0807">Transducer</keyword>
<dbReference type="PANTHER" id="PTHR21137:SF35">
    <property type="entry name" value="ODORANT RECEPTOR 19A-RELATED"/>
    <property type="match status" value="1"/>
</dbReference>
<evidence type="ECO:0000313" key="12">
    <source>
        <dbReference type="Proteomes" id="UP001148838"/>
    </source>
</evidence>
<keyword evidence="6 10" id="KW-1133">Transmembrane helix</keyword>
<evidence type="ECO:0000256" key="3">
    <source>
        <dbReference type="ARBA" id="ARBA00022606"/>
    </source>
</evidence>
<keyword evidence="12" id="KW-1185">Reference proteome</keyword>
<feature type="transmembrane region" description="Helical" evidence="10">
    <location>
        <begin position="203"/>
        <end position="229"/>
    </location>
</feature>
<evidence type="ECO:0000256" key="9">
    <source>
        <dbReference type="ARBA" id="ARBA00023224"/>
    </source>
</evidence>
<organism evidence="11 12">
    <name type="scientific">Periplaneta americana</name>
    <name type="common">American cockroach</name>
    <name type="synonym">Blatta americana</name>
    <dbReference type="NCBI Taxonomy" id="6978"/>
    <lineage>
        <taxon>Eukaryota</taxon>
        <taxon>Metazoa</taxon>
        <taxon>Ecdysozoa</taxon>
        <taxon>Arthropoda</taxon>
        <taxon>Hexapoda</taxon>
        <taxon>Insecta</taxon>
        <taxon>Pterygota</taxon>
        <taxon>Neoptera</taxon>
        <taxon>Polyneoptera</taxon>
        <taxon>Dictyoptera</taxon>
        <taxon>Blattodea</taxon>
        <taxon>Blattoidea</taxon>
        <taxon>Blattidae</taxon>
        <taxon>Blattinae</taxon>
        <taxon>Periplaneta</taxon>
    </lineage>
</organism>
<dbReference type="InterPro" id="IPR004117">
    <property type="entry name" value="7tm6_olfct_rcpt"/>
</dbReference>
<name>A0ABQ8TWF3_PERAM</name>
<evidence type="ECO:0000256" key="7">
    <source>
        <dbReference type="ARBA" id="ARBA00023136"/>
    </source>
</evidence>
<keyword evidence="3" id="KW-0716">Sensory transduction</keyword>
<evidence type="ECO:0000256" key="4">
    <source>
        <dbReference type="ARBA" id="ARBA00022692"/>
    </source>
</evidence>
<comment type="subcellular location">
    <subcellularLocation>
        <location evidence="1">Cell membrane</location>
        <topology evidence="1">Multi-pass membrane protein</topology>
    </subcellularLocation>
</comment>
<feature type="transmembrane region" description="Helical" evidence="10">
    <location>
        <begin position="136"/>
        <end position="159"/>
    </location>
</feature>
<feature type="transmembrane region" description="Helical" evidence="10">
    <location>
        <begin position="41"/>
        <end position="59"/>
    </location>
</feature>
<keyword evidence="4 10" id="KW-0812">Transmembrane</keyword>
<evidence type="ECO:0000256" key="5">
    <source>
        <dbReference type="ARBA" id="ARBA00022725"/>
    </source>
</evidence>
<evidence type="ECO:0000256" key="8">
    <source>
        <dbReference type="ARBA" id="ARBA00023170"/>
    </source>
</evidence>
<accession>A0ABQ8TWF3</accession>
<dbReference type="Proteomes" id="UP001148838">
    <property type="component" value="Unassembled WGS sequence"/>
</dbReference>
<evidence type="ECO:0000256" key="1">
    <source>
        <dbReference type="ARBA" id="ARBA00004651"/>
    </source>
</evidence>
<proteinExistence type="predicted"/>
<dbReference type="Pfam" id="PF02949">
    <property type="entry name" value="7tm_6"/>
    <property type="match status" value="1"/>
</dbReference>
<evidence type="ECO:0000256" key="10">
    <source>
        <dbReference type="SAM" id="Phobius"/>
    </source>
</evidence>
<evidence type="ECO:0000256" key="6">
    <source>
        <dbReference type="ARBA" id="ARBA00022989"/>
    </source>
</evidence>
<keyword evidence="8" id="KW-0675">Receptor</keyword>
<evidence type="ECO:0000256" key="2">
    <source>
        <dbReference type="ARBA" id="ARBA00022475"/>
    </source>
</evidence>
<evidence type="ECO:0000313" key="11">
    <source>
        <dbReference type="EMBL" id="KAJ4451014.1"/>
    </source>
</evidence>
<dbReference type="EMBL" id="JAJSOF020000001">
    <property type="protein sequence ID" value="KAJ4451014.1"/>
    <property type="molecule type" value="Genomic_DNA"/>
</dbReference>
<keyword evidence="5" id="KW-0552">Olfaction</keyword>
<comment type="caution">
    <text evidence="11">The sequence shown here is derived from an EMBL/GenBank/DDBJ whole genome shotgun (WGS) entry which is preliminary data.</text>
</comment>
<feature type="transmembrane region" description="Helical" evidence="10">
    <location>
        <begin position="12"/>
        <end position="29"/>
    </location>
</feature>
<dbReference type="PANTHER" id="PTHR21137">
    <property type="entry name" value="ODORANT RECEPTOR"/>
    <property type="match status" value="1"/>
</dbReference>
<keyword evidence="7 10" id="KW-0472">Membrane</keyword>
<protein>
    <submittedName>
        <fullName evidence="11">Uncharacterized protein</fullName>
    </submittedName>
</protein>
<keyword evidence="2" id="KW-1003">Cell membrane</keyword>
<feature type="transmembrane region" description="Helical" evidence="10">
    <location>
        <begin position="71"/>
        <end position="89"/>
    </location>
</feature>
<sequence>MSKDTTVKARECMSLVVIMLTLASFWNINSSSVIKNNSYKVYKVFVHFCIISYIIANTMRVIVDRDKFDEIIECIIVTIAMIVFIPKYYTVVVDTKAVQSLVSSIQENFFIHREHFTTENKSIIISTLKLAKIISILYICLLNSCFVLYAEIVPLVTYLTSLEQSTNTFDNITTSDFVRNLQINIWLPYDHSPTPAFQFTFSYLLITLHILGICIISIDILIVTLLIFISGQFELLCYALKSIEENVIHRIRRKLANGEAEDIDILSLERKIYKLLRIPKRSYLHDTTVSYLIGGRGNHIRFENEELTCRVHEYFQKEYDNARCGKENEDLMPHHVETSEVREDEDNPHEPEHLMPEDFHTYEQGNTLTSRSHIFQREAEHYLVECIQHHQTLIQWTKCTVRKLRERVLRTKFNCKSMYVHTERIPNLSAEQFDGITVFRISPMASLMLHRCRTGALSLERWWQRLFIAMTAIDSSSSFVAISLQRDVIVVHRSGEIRNTLTVQCILTVVGNPRPHSTCQNQSNIGISDWQNLGLCIRHEHTPDKPKLNIWCDLTRNRIIESFFFYEATVTGVAYHDMLKLIVCYQIVDLWSNVIFL</sequence>